<comment type="subcellular location">
    <subcellularLocation>
        <location evidence="1">Nucleus</location>
    </subcellularLocation>
</comment>
<evidence type="ECO:0000256" key="4">
    <source>
        <dbReference type="ARBA" id="ARBA00023242"/>
    </source>
</evidence>
<dbReference type="RefSeq" id="XP_065331127.1">
    <property type="nucleotide sequence ID" value="XM_065475055.1"/>
</dbReference>
<dbReference type="PANTHER" id="PTHR31200:SF1">
    <property type="entry name" value="INO80 COMPLEX SUBUNIT C"/>
    <property type="match status" value="1"/>
</dbReference>
<feature type="domain" description="Vps72/YL1 C-terminal" evidence="6">
    <location>
        <begin position="92"/>
        <end position="121"/>
    </location>
</feature>
<dbReference type="GeneID" id="90542819"/>
<reference evidence="7" key="1">
    <citation type="journal article" date="2024" name="BMC Genomics">
        <title>Functional annotation of a divergent genome using sequence and structure-based similarity.</title>
        <authorList>
            <person name="Svedberg D."/>
            <person name="Winiger R.R."/>
            <person name="Berg A."/>
            <person name="Sharma H."/>
            <person name="Tellgren-Roth C."/>
            <person name="Debrunner-Vossbrinck B.A."/>
            <person name="Vossbrinck C.R."/>
            <person name="Barandun J."/>
        </authorList>
    </citation>
    <scope>NUCLEOTIDE SEQUENCE</scope>
    <source>
        <strain evidence="7">Illinois isolate</strain>
    </source>
</reference>
<sequence length="149" mass="17500">MVNKINKKVQTRRRNKSIVDSSSTSSEIVENKTQNNFDGIKHYDTINVKKYATYKQKNYKNKNMKTFAKSLDIFSLKYTEIASRFSVRPKKKLCVITGLPAMFICPYTRLPYFDSSVYKHFKTLTSEGINFIYETKDMCKNFNPFINNK</sequence>
<keyword evidence="3" id="KW-0804">Transcription</keyword>
<feature type="compositionally biased region" description="Basic residues" evidence="5">
    <location>
        <begin position="1"/>
        <end position="16"/>
    </location>
</feature>
<evidence type="ECO:0000259" key="6">
    <source>
        <dbReference type="SMART" id="SM00993"/>
    </source>
</evidence>
<protein>
    <submittedName>
        <fullName evidence="7">Chromatin-remodeling complex subunit IES6</fullName>
    </submittedName>
</protein>
<dbReference type="KEGG" id="vnx:VNE69_11145"/>
<feature type="region of interest" description="Disordered" evidence="5">
    <location>
        <begin position="1"/>
        <end position="25"/>
    </location>
</feature>
<evidence type="ECO:0000313" key="8">
    <source>
        <dbReference type="Proteomes" id="UP001334084"/>
    </source>
</evidence>
<keyword evidence="4" id="KW-0539">Nucleus</keyword>
<dbReference type="SMART" id="SM00993">
    <property type="entry name" value="YL1_C"/>
    <property type="match status" value="1"/>
</dbReference>
<evidence type="ECO:0000256" key="2">
    <source>
        <dbReference type="ARBA" id="ARBA00023015"/>
    </source>
</evidence>
<proteinExistence type="predicted"/>
<evidence type="ECO:0000256" key="1">
    <source>
        <dbReference type="ARBA" id="ARBA00004123"/>
    </source>
</evidence>
<dbReference type="AlphaFoldDB" id="A0AAX4JGD8"/>
<dbReference type="Pfam" id="PF08265">
    <property type="entry name" value="YL1_C"/>
    <property type="match status" value="1"/>
</dbReference>
<evidence type="ECO:0000256" key="5">
    <source>
        <dbReference type="SAM" id="MobiDB-lite"/>
    </source>
</evidence>
<gene>
    <name evidence="7" type="ORF">VNE69_11145</name>
</gene>
<dbReference type="PANTHER" id="PTHR31200">
    <property type="entry name" value="INO80 COMPLEX SUBUNIT C"/>
    <property type="match status" value="1"/>
</dbReference>
<keyword evidence="2" id="KW-0805">Transcription regulation</keyword>
<accession>A0AAX4JGD8</accession>
<dbReference type="InterPro" id="IPR029525">
    <property type="entry name" value="INO80C/Ies6"/>
</dbReference>
<evidence type="ECO:0000313" key="7">
    <source>
        <dbReference type="EMBL" id="WUR04982.1"/>
    </source>
</evidence>
<dbReference type="EMBL" id="CP142736">
    <property type="protein sequence ID" value="WUR04982.1"/>
    <property type="molecule type" value="Genomic_DNA"/>
</dbReference>
<evidence type="ECO:0000256" key="3">
    <source>
        <dbReference type="ARBA" id="ARBA00023163"/>
    </source>
</evidence>
<name>A0AAX4JGD8_9MICR</name>
<keyword evidence="8" id="KW-1185">Reference proteome</keyword>
<dbReference type="GO" id="GO:0006338">
    <property type="term" value="P:chromatin remodeling"/>
    <property type="evidence" value="ECO:0007669"/>
    <property type="project" value="InterPro"/>
</dbReference>
<dbReference type="GO" id="GO:0031011">
    <property type="term" value="C:Ino80 complex"/>
    <property type="evidence" value="ECO:0007669"/>
    <property type="project" value="InterPro"/>
</dbReference>
<dbReference type="Proteomes" id="UP001334084">
    <property type="component" value="Chromosome 11"/>
</dbReference>
<dbReference type="InterPro" id="IPR013272">
    <property type="entry name" value="Vps72/YL1_C"/>
</dbReference>
<organism evidence="7 8">
    <name type="scientific">Vairimorpha necatrix</name>
    <dbReference type="NCBI Taxonomy" id="6039"/>
    <lineage>
        <taxon>Eukaryota</taxon>
        <taxon>Fungi</taxon>
        <taxon>Fungi incertae sedis</taxon>
        <taxon>Microsporidia</taxon>
        <taxon>Nosematidae</taxon>
        <taxon>Vairimorpha</taxon>
    </lineage>
</organism>